<comment type="caution">
    <text evidence="1">The sequence shown here is derived from an EMBL/GenBank/DDBJ whole genome shotgun (WGS) entry which is preliminary data.</text>
</comment>
<proteinExistence type="predicted"/>
<evidence type="ECO:0000313" key="2">
    <source>
        <dbReference type="Proteomes" id="UP001444661"/>
    </source>
</evidence>
<gene>
    <name evidence="1" type="ORF">PG993_007046</name>
</gene>
<dbReference type="EMBL" id="JAQQWK010000006">
    <property type="protein sequence ID" value="KAK8038635.1"/>
    <property type="molecule type" value="Genomic_DNA"/>
</dbReference>
<protein>
    <recommendedName>
        <fullName evidence="3">Elongin-C</fullName>
    </recommendedName>
</protein>
<reference evidence="1 2" key="1">
    <citation type="submission" date="2023-01" db="EMBL/GenBank/DDBJ databases">
        <title>Analysis of 21 Apiospora genomes using comparative genomics revels a genus with tremendous synthesis potential of carbohydrate active enzymes and secondary metabolites.</title>
        <authorList>
            <person name="Sorensen T."/>
        </authorList>
    </citation>
    <scope>NUCLEOTIDE SEQUENCE [LARGE SCALE GENOMIC DNA]</scope>
    <source>
        <strain evidence="1 2">CBS 33761</strain>
    </source>
</reference>
<dbReference type="InterPro" id="IPR011333">
    <property type="entry name" value="SKP1/BTB/POZ_sf"/>
</dbReference>
<accession>A0ABR1SWE0</accession>
<dbReference type="InterPro" id="IPR039948">
    <property type="entry name" value="ELC1"/>
</dbReference>
<sequence>MAEVSKYVTLISNDGFEFVVLREAVLISPMIKSMIDSKSKATLFLSLGPGEIVGLHLQFLFLALPANKRACFLDETTFRYVLTEGPPTVDRMTPTTLDLRISPLCLRRVVALHSVAYTPHHQSTKSPCTDRQSCSSGQVMEKVVEYFHYWYKNREKEDVPDMDIPAELCLELLVAADFLGLDSKKPPQQPHGGY</sequence>
<evidence type="ECO:0000313" key="1">
    <source>
        <dbReference type="EMBL" id="KAK8038635.1"/>
    </source>
</evidence>
<keyword evidence="2" id="KW-1185">Reference proteome</keyword>
<dbReference type="SUPFAM" id="SSF54695">
    <property type="entry name" value="POZ domain"/>
    <property type="match status" value="1"/>
</dbReference>
<dbReference type="Gene3D" id="3.30.710.10">
    <property type="entry name" value="Potassium Channel Kv1.1, Chain A"/>
    <property type="match status" value="2"/>
</dbReference>
<evidence type="ECO:0008006" key="3">
    <source>
        <dbReference type="Google" id="ProtNLM"/>
    </source>
</evidence>
<organism evidence="1 2">
    <name type="scientific">Apiospora rasikravindrae</name>
    <dbReference type="NCBI Taxonomy" id="990691"/>
    <lineage>
        <taxon>Eukaryota</taxon>
        <taxon>Fungi</taxon>
        <taxon>Dikarya</taxon>
        <taxon>Ascomycota</taxon>
        <taxon>Pezizomycotina</taxon>
        <taxon>Sordariomycetes</taxon>
        <taxon>Xylariomycetidae</taxon>
        <taxon>Amphisphaeriales</taxon>
        <taxon>Apiosporaceae</taxon>
        <taxon>Apiospora</taxon>
    </lineage>
</organism>
<dbReference type="Proteomes" id="UP001444661">
    <property type="component" value="Unassembled WGS sequence"/>
</dbReference>
<dbReference type="PANTHER" id="PTHR20648">
    <property type="entry name" value="ELONGIN-C"/>
    <property type="match status" value="1"/>
</dbReference>
<name>A0ABR1SWE0_9PEZI</name>